<evidence type="ECO:0000256" key="5">
    <source>
        <dbReference type="ARBA" id="ARBA00023222"/>
    </source>
</evidence>
<keyword evidence="6" id="KW-0456">Lyase</keyword>
<dbReference type="Proteomes" id="UP000316921">
    <property type="component" value="Chromosome"/>
</dbReference>
<dbReference type="GO" id="GO:0004664">
    <property type="term" value="F:prephenate dehydratase activity"/>
    <property type="evidence" value="ECO:0007669"/>
    <property type="project" value="UniProtKB-EC"/>
</dbReference>
<dbReference type="EC" id="4.2.1.51" evidence="2"/>
<evidence type="ECO:0000256" key="4">
    <source>
        <dbReference type="ARBA" id="ARBA00023141"/>
    </source>
</evidence>
<dbReference type="PROSITE" id="PS51171">
    <property type="entry name" value="PREPHENATE_DEHYDR_3"/>
    <property type="match status" value="1"/>
</dbReference>
<evidence type="ECO:0000256" key="1">
    <source>
        <dbReference type="ARBA" id="ARBA00004741"/>
    </source>
</evidence>
<name>A0A518BIH2_9BACT</name>
<evidence type="ECO:0000313" key="9">
    <source>
        <dbReference type="EMBL" id="QDU66780.1"/>
    </source>
</evidence>
<keyword evidence="10" id="KW-1185">Reference proteome</keyword>
<reference evidence="9 10" key="1">
    <citation type="submission" date="2019-02" db="EMBL/GenBank/DDBJ databases">
        <title>Deep-cultivation of Planctomycetes and their phenomic and genomic characterization uncovers novel biology.</title>
        <authorList>
            <person name="Wiegand S."/>
            <person name="Jogler M."/>
            <person name="Boedeker C."/>
            <person name="Pinto D."/>
            <person name="Vollmers J."/>
            <person name="Rivas-Marin E."/>
            <person name="Kohn T."/>
            <person name="Peeters S.H."/>
            <person name="Heuer A."/>
            <person name="Rast P."/>
            <person name="Oberbeckmann S."/>
            <person name="Bunk B."/>
            <person name="Jeske O."/>
            <person name="Meyerdierks A."/>
            <person name="Storesund J.E."/>
            <person name="Kallscheuer N."/>
            <person name="Luecker S."/>
            <person name="Lage O.M."/>
            <person name="Pohl T."/>
            <person name="Merkel B.J."/>
            <person name="Hornburger P."/>
            <person name="Mueller R.-W."/>
            <person name="Bruemmer F."/>
            <person name="Labrenz M."/>
            <person name="Spormann A.M."/>
            <person name="Op den Camp H."/>
            <person name="Overmann J."/>
            <person name="Amann R."/>
            <person name="Jetten M.S.M."/>
            <person name="Mascher T."/>
            <person name="Medema M.H."/>
            <person name="Devos D.P."/>
            <person name="Kaster A.-K."/>
            <person name="Ovreas L."/>
            <person name="Rohde M."/>
            <person name="Galperin M.Y."/>
            <person name="Jogler C."/>
        </authorList>
    </citation>
    <scope>NUCLEOTIDE SEQUENCE [LARGE SCALE GENOMIC DNA]</scope>
    <source>
        <strain evidence="9 10">Pla133</strain>
    </source>
</reference>
<keyword evidence="5" id="KW-0584">Phenylalanine biosynthesis</keyword>
<evidence type="ECO:0000256" key="7">
    <source>
        <dbReference type="ARBA" id="ARBA00047848"/>
    </source>
</evidence>
<dbReference type="PANTHER" id="PTHR21022:SF19">
    <property type="entry name" value="PREPHENATE DEHYDRATASE-RELATED"/>
    <property type="match status" value="1"/>
</dbReference>
<organism evidence="9 10">
    <name type="scientific">Engelhardtia mirabilis</name>
    <dbReference type="NCBI Taxonomy" id="2528011"/>
    <lineage>
        <taxon>Bacteria</taxon>
        <taxon>Pseudomonadati</taxon>
        <taxon>Planctomycetota</taxon>
        <taxon>Planctomycetia</taxon>
        <taxon>Planctomycetia incertae sedis</taxon>
        <taxon>Engelhardtia</taxon>
    </lineage>
</organism>
<gene>
    <name evidence="9" type="primary">pheA</name>
    <name evidence="9" type="ORF">Pla133_18560</name>
</gene>
<proteinExistence type="predicted"/>
<comment type="catalytic activity">
    <reaction evidence="7">
        <text>prephenate + H(+) = 3-phenylpyruvate + CO2 + H2O</text>
        <dbReference type="Rhea" id="RHEA:21648"/>
        <dbReference type="ChEBI" id="CHEBI:15377"/>
        <dbReference type="ChEBI" id="CHEBI:15378"/>
        <dbReference type="ChEBI" id="CHEBI:16526"/>
        <dbReference type="ChEBI" id="CHEBI:18005"/>
        <dbReference type="ChEBI" id="CHEBI:29934"/>
        <dbReference type="EC" id="4.2.1.51"/>
    </reaction>
</comment>
<dbReference type="RefSeq" id="WP_145064589.1">
    <property type="nucleotide sequence ID" value="NZ_CP036287.1"/>
</dbReference>
<dbReference type="PANTHER" id="PTHR21022">
    <property type="entry name" value="PREPHENATE DEHYDRATASE P PROTEIN"/>
    <property type="match status" value="1"/>
</dbReference>
<dbReference type="GO" id="GO:0009094">
    <property type="term" value="P:L-phenylalanine biosynthetic process"/>
    <property type="evidence" value="ECO:0007669"/>
    <property type="project" value="UniProtKB-UniPathway"/>
</dbReference>
<dbReference type="UniPathway" id="UPA00121">
    <property type="reaction ID" value="UER00345"/>
</dbReference>
<evidence type="ECO:0000256" key="2">
    <source>
        <dbReference type="ARBA" id="ARBA00013147"/>
    </source>
</evidence>
<keyword evidence="3" id="KW-0028">Amino-acid biosynthesis</keyword>
<keyword evidence="4" id="KW-0057">Aromatic amino acid biosynthesis</keyword>
<evidence type="ECO:0000256" key="6">
    <source>
        <dbReference type="ARBA" id="ARBA00023239"/>
    </source>
</evidence>
<dbReference type="SUPFAM" id="SSF53850">
    <property type="entry name" value="Periplasmic binding protein-like II"/>
    <property type="match status" value="1"/>
</dbReference>
<evidence type="ECO:0000256" key="3">
    <source>
        <dbReference type="ARBA" id="ARBA00022605"/>
    </source>
</evidence>
<dbReference type="InterPro" id="IPR001086">
    <property type="entry name" value="Preph_deHydtase"/>
</dbReference>
<sequence length="271" mass="28480">MHRLSTVLPVAFSGAPGAYSEEAALRHFGPGAPTLTCPTAADAILAVDDGRAGHAVVAVENSITGPFAGVAEALMDCKVFAVGEVMLPIRHCLLGAPGARLDEIAVVTSHQIALSQCRDFLARWGVATRTSPDTADAARELERTSDAALAVIGSRALADLYGLQVLAEGVADHADNTNRFMVIAAKPTSPDGARRTAALIGPGVAPRSLKTLRIQLEAHGASRVRAPFLGSSDGSRYLVEFDHRAGYGPELVERACARLPHRYLGSWDPES</sequence>
<dbReference type="Gene3D" id="3.40.190.10">
    <property type="entry name" value="Periplasmic binding protein-like II"/>
    <property type="match status" value="2"/>
</dbReference>
<dbReference type="Pfam" id="PF00800">
    <property type="entry name" value="PDT"/>
    <property type="match status" value="1"/>
</dbReference>
<evidence type="ECO:0000259" key="8">
    <source>
        <dbReference type="PROSITE" id="PS51171"/>
    </source>
</evidence>
<evidence type="ECO:0000313" key="10">
    <source>
        <dbReference type="Proteomes" id="UP000316921"/>
    </source>
</evidence>
<comment type="pathway">
    <text evidence="1">Amino-acid biosynthesis; L-phenylalanine biosynthesis; phenylpyruvate from prephenate: step 1/1.</text>
</comment>
<protein>
    <recommendedName>
        <fullName evidence="2">prephenate dehydratase</fullName>
        <ecNumber evidence="2">4.2.1.51</ecNumber>
    </recommendedName>
</protein>
<accession>A0A518BIH2</accession>
<dbReference type="KEGG" id="pbap:Pla133_18560"/>
<dbReference type="EMBL" id="CP036287">
    <property type="protein sequence ID" value="QDU66780.1"/>
    <property type="molecule type" value="Genomic_DNA"/>
</dbReference>
<dbReference type="CDD" id="cd13631">
    <property type="entry name" value="PBP2_Ct-PDT_like"/>
    <property type="match status" value="1"/>
</dbReference>
<dbReference type="GO" id="GO:0005737">
    <property type="term" value="C:cytoplasm"/>
    <property type="evidence" value="ECO:0007669"/>
    <property type="project" value="TreeGrafter"/>
</dbReference>
<feature type="domain" description="Prephenate dehydratase" evidence="8">
    <location>
        <begin position="9"/>
        <end position="185"/>
    </location>
</feature>
<dbReference type="AlphaFoldDB" id="A0A518BIH2"/>